<sequence length="81" mass="7853">MRLAIVFSAALLALSPLAMASNTNPTGQSRNDAGAGGNVTPGGQSKESGAAAGQDGMPSPTPPSGEKPSGDRDKGKASGDN</sequence>
<keyword evidence="4" id="KW-1185">Reference proteome</keyword>
<keyword evidence="2" id="KW-0732">Signal</keyword>
<dbReference type="AlphaFoldDB" id="B8ES37"/>
<dbReference type="KEGG" id="msl:Msil_3346"/>
<gene>
    <name evidence="3" type="ordered locus">Msil_3346</name>
</gene>
<dbReference type="OrthoDB" id="9886635at2"/>
<evidence type="ECO:0000313" key="4">
    <source>
        <dbReference type="Proteomes" id="UP000002257"/>
    </source>
</evidence>
<evidence type="ECO:0008006" key="5">
    <source>
        <dbReference type="Google" id="ProtNLM"/>
    </source>
</evidence>
<evidence type="ECO:0000256" key="1">
    <source>
        <dbReference type="SAM" id="MobiDB-lite"/>
    </source>
</evidence>
<feature type="compositionally biased region" description="Basic and acidic residues" evidence="1">
    <location>
        <begin position="68"/>
        <end position="81"/>
    </location>
</feature>
<organism evidence="3 4">
    <name type="scientific">Methylocella silvestris (strain DSM 15510 / CIP 108128 / LMG 27833 / NCIMB 13906 / BL2)</name>
    <dbReference type="NCBI Taxonomy" id="395965"/>
    <lineage>
        <taxon>Bacteria</taxon>
        <taxon>Pseudomonadati</taxon>
        <taxon>Pseudomonadota</taxon>
        <taxon>Alphaproteobacteria</taxon>
        <taxon>Hyphomicrobiales</taxon>
        <taxon>Beijerinckiaceae</taxon>
        <taxon>Methylocella</taxon>
    </lineage>
</organism>
<reference evidence="3 4" key="1">
    <citation type="journal article" date="2010" name="J. Bacteriol.">
        <title>Complete genome sequence of the aerobic facultative methanotroph Methylocella silvestris BL2.</title>
        <authorList>
            <person name="Chen Y."/>
            <person name="Crombie A."/>
            <person name="Rahman M.T."/>
            <person name="Dedysh S.N."/>
            <person name="Liesack W."/>
            <person name="Stott M.B."/>
            <person name="Alam M."/>
            <person name="Theisen A.R."/>
            <person name="Murrell J.C."/>
            <person name="Dunfield P.F."/>
        </authorList>
    </citation>
    <scope>NUCLEOTIDE SEQUENCE [LARGE SCALE GENOMIC DNA]</scope>
    <source>
        <strain evidence="4">DSM 15510 / CIP 108128 / LMG 27833 / NCIMB 13906 / BL2</strain>
    </source>
</reference>
<feature type="chain" id="PRO_5002868523" description="Lipoprotein" evidence="2">
    <location>
        <begin position="21"/>
        <end position="81"/>
    </location>
</feature>
<accession>B8ES37</accession>
<protein>
    <recommendedName>
        <fullName evidence="5">Lipoprotein</fullName>
    </recommendedName>
</protein>
<dbReference type="Proteomes" id="UP000002257">
    <property type="component" value="Chromosome"/>
</dbReference>
<feature type="region of interest" description="Disordered" evidence="1">
    <location>
        <begin position="20"/>
        <end position="81"/>
    </location>
</feature>
<evidence type="ECO:0000313" key="3">
    <source>
        <dbReference type="EMBL" id="ACK52252.1"/>
    </source>
</evidence>
<dbReference type="HOGENOM" id="CLU_2602048_0_0_5"/>
<proteinExistence type="predicted"/>
<dbReference type="RefSeq" id="WP_012592321.1">
    <property type="nucleotide sequence ID" value="NC_011666.1"/>
</dbReference>
<dbReference type="STRING" id="395965.Msil_3346"/>
<name>B8ES37_METSB</name>
<dbReference type="EMBL" id="CP001280">
    <property type="protein sequence ID" value="ACK52252.1"/>
    <property type="molecule type" value="Genomic_DNA"/>
</dbReference>
<feature type="signal peptide" evidence="2">
    <location>
        <begin position="1"/>
        <end position="20"/>
    </location>
</feature>
<evidence type="ECO:0000256" key="2">
    <source>
        <dbReference type="SAM" id="SignalP"/>
    </source>
</evidence>
<feature type="compositionally biased region" description="Polar residues" evidence="1">
    <location>
        <begin position="22"/>
        <end position="31"/>
    </location>
</feature>